<dbReference type="Proteomes" id="UP000318758">
    <property type="component" value="Chromosome"/>
</dbReference>
<sequence>MMINSNFEVGIGNLAINMDTLPKSAPLAHELLSSMHKKHRQIMLFWLNGYSTSPMGYGIADVEVIKEDGYVSELRNGYLIDFSVAQCGKLSKHYMTPEQIDLFLKEPLAMKVSVWSKLNNEKLQRDSQQLKSIKLRRGFGWIMEKLGIENPMDSANDD</sequence>
<keyword evidence="2" id="KW-1185">Reference proteome</keyword>
<proteinExistence type="predicted"/>
<gene>
    <name evidence="1" type="ORF">FGA12_14350</name>
</gene>
<evidence type="ECO:0000313" key="2">
    <source>
        <dbReference type="Proteomes" id="UP000318758"/>
    </source>
</evidence>
<organism evidence="1 2">
    <name type="scientific">Shewanella marisflavi</name>
    <dbReference type="NCBI Taxonomy" id="260364"/>
    <lineage>
        <taxon>Bacteria</taxon>
        <taxon>Pseudomonadati</taxon>
        <taxon>Pseudomonadota</taxon>
        <taxon>Gammaproteobacteria</taxon>
        <taxon>Alteromonadales</taxon>
        <taxon>Shewanellaceae</taxon>
        <taxon>Shewanella</taxon>
    </lineage>
</organism>
<evidence type="ECO:0000313" key="1">
    <source>
        <dbReference type="EMBL" id="QDF76232.1"/>
    </source>
</evidence>
<dbReference type="RefSeq" id="WP_052125771.1">
    <property type="nucleotide sequence ID" value="NZ_CP041153.1"/>
</dbReference>
<accession>A0ABX5WNX8</accession>
<name>A0ABX5WNX8_9GAMM</name>
<protein>
    <submittedName>
        <fullName evidence="1">Uncharacterized protein</fullName>
    </submittedName>
</protein>
<reference evidence="1 2" key="1">
    <citation type="submission" date="2019-06" db="EMBL/GenBank/DDBJ databases">
        <title>Complete genome of Shewanella marisflavi ECSMB14101, a mussel settlement-inducing bacterium isolated from East China Sea.</title>
        <authorList>
            <person name="Yang J."/>
            <person name="Liang X."/>
            <person name="Chang R."/>
            <person name="Peng L."/>
        </authorList>
    </citation>
    <scope>NUCLEOTIDE SEQUENCE [LARGE SCALE GENOMIC DNA]</scope>
    <source>
        <strain evidence="1 2">ECSMB14101</strain>
    </source>
</reference>
<dbReference type="EMBL" id="CP041153">
    <property type="protein sequence ID" value="QDF76232.1"/>
    <property type="molecule type" value="Genomic_DNA"/>
</dbReference>